<keyword evidence="1" id="KW-1133">Transmembrane helix</keyword>
<dbReference type="Gene3D" id="2.40.50.100">
    <property type="match status" value="1"/>
</dbReference>
<organism evidence="4 5">
    <name type="scientific">Bdellovibrio bacteriovorus</name>
    <dbReference type="NCBI Taxonomy" id="959"/>
    <lineage>
        <taxon>Bacteria</taxon>
        <taxon>Pseudomonadati</taxon>
        <taxon>Bdellovibrionota</taxon>
        <taxon>Bdellovibrionia</taxon>
        <taxon>Bdellovibrionales</taxon>
        <taxon>Pseudobdellovibrionaceae</taxon>
        <taxon>Bdellovibrio</taxon>
    </lineage>
</organism>
<feature type="domain" description="Lipoyl-binding" evidence="2">
    <location>
        <begin position="74"/>
        <end position="127"/>
    </location>
</feature>
<dbReference type="AlphaFoldDB" id="A0A162GF03"/>
<name>A0A162GF03_BDEBC</name>
<dbReference type="Pfam" id="PF00364">
    <property type="entry name" value="Biotin_lipoyl"/>
    <property type="match status" value="1"/>
</dbReference>
<protein>
    <recommendedName>
        <fullName evidence="6">RND efflux pump membrane fusion protein barrel-sandwich domain-containing protein</fullName>
    </recommendedName>
</protein>
<evidence type="ECO:0000313" key="4">
    <source>
        <dbReference type="EMBL" id="KYG67990.1"/>
    </source>
</evidence>
<reference evidence="4 5" key="1">
    <citation type="submission" date="2016-03" db="EMBL/GenBank/DDBJ databases">
        <authorList>
            <person name="Ploux O."/>
        </authorList>
    </citation>
    <scope>NUCLEOTIDE SEQUENCE [LARGE SCALE GENOMIC DNA]</scope>
    <source>
        <strain evidence="4 5">EC13</strain>
    </source>
</reference>
<evidence type="ECO:0000259" key="2">
    <source>
        <dbReference type="Pfam" id="PF00364"/>
    </source>
</evidence>
<dbReference type="OrthoDB" id="9791520at2"/>
<keyword evidence="1" id="KW-0472">Membrane</keyword>
<dbReference type="InterPro" id="IPR000089">
    <property type="entry name" value="Biotin_lipoyl"/>
</dbReference>
<accession>A0A162GF03</accession>
<sequence>MKKAKTLLAPFIYGLLFCVAGLSLWLLFRTKAVEVEIVSVQKKSFEEILTLDGVVRSTTKFTVTAFTTGDLDRIDLKVGDPVSKNQKITTLHWDLHKSIVSPVDGIISKIYRDSAGPVARGEPLVDIIDPINLEVVVEALTTDAVRLNEGTRAYIDAFGMEPPLPAKVRRISRAGFVKLSALGIEEEKTPVYLKFLKNPPSSIGDNFHVEVHFIISQRNNVLTVPAGALFKDEDSWAVYTLEKNRARLRIVKLEVKTDTAAVVSSGLKEGDLVILFPSDLISDGRKVKARSFK</sequence>
<dbReference type="Pfam" id="PF25989">
    <property type="entry name" value="YknX_C"/>
    <property type="match status" value="1"/>
</dbReference>
<proteinExistence type="predicted"/>
<dbReference type="Proteomes" id="UP000075799">
    <property type="component" value="Unassembled WGS sequence"/>
</dbReference>
<dbReference type="RefSeq" id="WP_063204694.1">
    <property type="nucleotide sequence ID" value="NZ_LUKD01000001.1"/>
</dbReference>
<dbReference type="PANTHER" id="PTHR30469">
    <property type="entry name" value="MULTIDRUG RESISTANCE PROTEIN MDTA"/>
    <property type="match status" value="1"/>
</dbReference>
<keyword evidence="1" id="KW-0812">Transmembrane</keyword>
<dbReference type="EMBL" id="LUKD01000001">
    <property type="protein sequence ID" value="KYG67990.1"/>
    <property type="molecule type" value="Genomic_DNA"/>
</dbReference>
<feature type="transmembrane region" description="Helical" evidence="1">
    <location>
        <begin position="7"/>
        <end position="28"/>
    </location>
</feature>
<dbReference type="InterPro" id="IPR058637">
    <property type="entry name" value="YknX-like_C"/>
</dbReference>
<evidence type="ECO:0000313" key="5">
    <source>
        <dbReference type="Proteomes" id="UP000075799"/>
    </source>
</evidence>
<evidence type="ECO:0008006" key="6">
    <source>
        <dbReference type="Google" id="ProtNLM"/>
    </source>
</evidence>
<dbReference type="GO" id="GO:0015562">
    <property type="term" value="F:efflux transmembrane transporter activity"/>
    <property type="evidence" value="ECO:0007669"/>
    <property type="project" value="TreeGrafter"/>
</dbReference>
<dbReference type="GO" id="GO:1990281">
    <property type="term" value="C:efflux pump complex"/>
    <property type="evidence" value="ECO:0007669"/>
    <property type="project" value="TreeGrafter"/>
</dbReference>
<dbReference type="Gene3D" id="2.40.420.20">
    <property type="match status" value="1"/>
</dbReference>
<evidence type="ECO:0000259" key="3">
    <source>
        <dbReference type="Pfam" id="PF25989"/>
    </source>
</evidence>
<gene>
    <name evidence="4" type="ORF">AZI87_01590</name>
</gene>
<comment type="caution">
    <text evidence="4">The sequence shown here is derived from an EMBL/GenBank/DDBJ whole genome shotgun (WGS) entry which is preliminary data.</text>
</comment>
<dbReference type="InterPro" id="IPR011053">
    <property type="entry name" value="Single_hybrid_motif"/>
</dbReference>
<dbReference type="SUPFAM" id="SSF51230">
    <property type="entry name" value="Single hybrid motif"/>
    <property type="match status" value="1"/>
</dbReference>
<feature type="domain" description="YknX-like C-terminal permuted SH3-like" evidence="3">
    <location>
        <begin position="221"/>
        <end position="288"/>
    </location>
</feature>
<evidence type="ECO:0000256" key="1">
    <source>
        <dbReference type="SAM" id="Phobius"/>
    </source>
</evidence>